<sequence length="397" mass="43268">MMAPTNTTPLGFSARRGRKSATPYELIASQSTASASSSSPFRSSAAPASGRSAFGTNTPVRPSALGAGTIFSPASIRSLDAGTGSPFRRNVPFGSPGLRASTATASAGSFPGRSPAARESKRRDSSVGESSPPSKKVKSARFVRRRSWTEKAATLPVELFHSLSMQLSLYMSDLQELGPSFGWILGGILHFLSIMAHVISPDSDFGLGFGSMFSRRRSRNGAAGTIAAKGGSVKSMFVDDRKAPLRTALGLGTSSAPSTAEQMRRLASMQRQAWLRAISIVLSLSLLLLASYNAYYLFVQARRRYTFWMKSQDEPLKSENAKLVPVVQRDDERPSLHERIIENITTFAQAQLRKAPIINWFVPQEHAAWRNGNRNATPMMYALDVWRAPELSLSIFW</sequence>
<dbReference type="PANTHER" id="PTHR28293:SF1">
    <property type="entry name" value="NUCLEAR RIM PROTEIN 1"/>
    <property type="match status" value="1"/>
</dbReference>
<feature type="transmembrane region" description="Helical" evidence="6">
    <location>
        <begin position="181"/>
        <end position="199"/>
    </location>
</feature>
<evidence type="ECO:0000313" key="7">
    <source>
        <dbReference type="EMBL" id="KDN42986.1"/>
    </source>
</evidence>
<dbReference type="GeneID" id="25261689"/>
<dbReference type="RefSeq" id="XP_013242223.1">
    <property type="nucleotide sequence ID" value="XM_013386769.1"/>
</dbReference>
<dbReference type="Proteomes" id="UP000027361">
    <property type="component" value="Unassembled WGS sequence"/>
</dbReference>
<dbReference type="OrthoDB" id="3363151at2759"/>
<dbReference type="InParanoid" id="A0A066VNE3"/>
<feature type="region of interest" description="Disordered" evidence="5">
    <location>
        <begin position="1"/>
        <end position="67"/>
    </location>
</feature>
<feature type="compositionally biased region" description="Basic and acidic residues" evidence="5">
    <location>
        <begin position="116"/>
        <end position="126"/>
    </location>
</feature>
<proteinExistence type="predicted"/>
<accession>A0A066VNE3</accession>
<gene>
    <name evidence="7" type="ORF">K437DRAFT_155414</name>
</gene>
<feature type="compositionally biased region" description="Low complexity" evidence="5">
    <location>
        <begin position="28"/>
        <end position="55"/>
    </location>
</feature>
<evidence type="ECO:0000256" key="4">
    <source>
        <dbReference type="ARBA" id="ARBA00023136"/>
    </source>
</evidence>
<evidence type="ECO:0000256" key="1">
    <source>
        <dbReference type="ARBA" id="ARBA00004127"/>
    </source>
</evidence>
<evidence type="ECO:0000256" key="2">
    <source>
        <dbReference type="ARBA" id="ARBA00022692"/>
    </source>
</evidence>
<reference evidence="7 8" key="1">
    <citation type="submission" date="2014-05" db="EMBL/GenBank/DDBJ databases">
        <title>Draft genome sequence of a rare smut relative, Tilletiaria anomala UBC 951.</title>
        <authorList>
            <consortium name="DOE Joint Genome Institute"/>
            <person name="Toome M."/>
            <person name="Kuo A."/>
            <person name="Henrissat B."/>
            <person name="Lipzen A."/>
            <person name="Tritt A."/>
            <person name="Yoshinaga Y."/>
            <person name="Zane M."/>
            <person name="Barry K."/>
            <person name="Grigoriev I.V."/>
            <person name="Spatafora J.W."/>
            <person name="Aimea M.C."/>
        </authorList>
    </citation>
    <scope>NUCLEOTIDE SEQUENCE [LARGE SCALE GENOMIC DNA]</scope>
    <source>
        <strain evidence="7 8">UBC 951</strain>
    </source>
</reference>
<dbReference type="AlphaFoldDB" id="A0A066VNE3"/>
<name>A0A066VNE3_TILAU</name>
<feature type="region of interest" description="Disordered" evidence="5">
    <location>
        <begin position="81"/>
        <end position="138"/>
    </location>
</feature>
<comment type="caution">
    <text evidence="7">The sequence shown here is derived from an EMBL/GenBank/DDBJ whole genome shotgun (WGS) entry which is preliminary data.</text>
</comment>
<keyword evidence="8" id="KW-1185">Reference proteome</keyword>
<dbReference type="STRING" id="1037660.A0A066VNE3"/>
<evidence type="ECO:0000256" key="5">
    <source>
        <dbReference type="SAM" id="MobiDB-lite"/>
    </source>
</evidence>
<keyword evidence="2 6" id="KW-0812">Transmembrane</keyword>
<evidence type="ECO:0000256" key="3">
    <source>
        <dbReference type="ARBA" id="ARBA00022989"/>
    </source>
</evidence>
<evidence type="ECO:0000313" key="8">
    <source>
        <dbReference type="Proteomes" id="UP000027361"/>
    </source>
</evidence>
<feature type="compositionally biased region" description="Polar residues" evidence="5">
    <location>
        <begin position="1"/>
        <end position="10"/>
    </location>
</feature>
<dbReference type="GO" id="GO:0043007">
    <property type="term" value="P:maintenance of rDNA"/>
    <property type="evidence" value="ECO:0007669"/>
    <property type="project" value="TreeGrafter"/>
</dbReference>
<feature type="transmembrane region" description="Helical" evidence="6">
    <location>
        <begin position="273"/>
        <end position="299"/>
    </location>
</feature>
<protein>
    <submittedName>
        <fullName evidence="7">Uncharacterized protein</fullName>
    </submittedName>
</protein>
<dbReference type="GO" id="GO:0012505">
    <property type="term" value="C:endomembrane system"/>
    <property type="evidence" value="ECO:0007669"/>
    <property type="project" value="UniProtKB-SubCell"/>
</dbReference>
<keyword evidence="4 6" id="KW-0472">Membrane</keyword>
<organism evidence="7 8">
    <name type="scientific">Tilletiaria anomala (strain ATCC 24038 / CBS 436.72 / UBC 951)</name>
    <dbReference type="NCBI Taxonomy" id="1037660"/>
    <lineage>
        <taxon>Eukaryota</taxon>
        <taxon>Fungi</taxon>
        <taxon>Dikarya</taxon>
        <taxon>Basidiomycota</taxon>
        <taxon>Ustilaginomycotina</taxon>
        <taxon>Exobasidiomycetes</taxon>
        <taxon>Georgefischeriales</taxon>
        <taxon>Tilletiariaceae</taxon>
        <taxon>Tilletiaria</taxon>
    </lineage>
</organism>
<dbReference type="EMBL" id="JMSN01000065">
    <property type="protein sequence ID" value="KDN42986.1"/>
    <property type="molecule type" value="Genomic_DNA"/>
</dbReference>
<dbReference type="GO" id="GO:0007096">
    <property type="term" value="P:regulation of exit from mitosis"/>
    <property type="evidence" value="ECO:0007669"/>
    <property type="project" value="TreeGrafter"/>
</dbReference>
<dbReference type="HOGENOM" id="CLU_694804_0_0_1"/>
<dbReference type="PANTHER" id="PTHR28293">
    <property type="entry name" value="NUCLEAR RIM PROTEIN 1"/>
    <property type="match status" value="1"/>
</dbReference>
<dbReference type="InterPro" id="IPR018819">
    <property type="entry name" value="Nur1/Mug154"/>
</dbReference>
<comment type="subcellular location">
    <subcellularLocation>
        <location evidence="1">Endomembrane system</location>
        <topology evidence="1">Multi-pass membrane protein</topology>
    </subcellularLocation>
</comment>
<keyword evidence="3 6" id="KW-1133">Transmembrane helix</keyword>
<evidence type="ECO:0000256" key="6">
    <source>
        <dbReference type="SAM" id="Phobius"/>
    </source>
</evidence>